<evidence type="ECO:0000256" key="2">
    <source>
        <dbReference type="SAM" id="Phobius"/>
    </source>
</evidence>
<keyword evidence="4" id="KW-1185">Reference proteome</keyword>
<dbReference type="InterPro" id="IPR025498">
    <property type="entry name" value="DUF4389"/>
</dbReference>
<sequence>MRSRHVVALVIGCLIALPGIGMLIGGAVLGAVYTFGRDDAGYFTTTQNFQTNTVAVTVEDVLVNIDPVSQRWVTDRLGIDARIRVTPTDPQKAIFIGIAPGQSVDAYLAGTAHDQVTRVVQGVPRYDRTVGGSTIAPPTDQTFWVAKDSGTGTREVTWQLASGRWALVLMNADGSPGVAASAQLSAHADFLLPLAWTLIGIGLLLTLLAALLITYAVRHREPGGPGGVGPGYPAPAVVGTDVTGAAAPVGAAPFVMSPGTPVVMTARLDPVLSRGLWLVKWFLAIPHFIVLGFLWAAFGVITFIAWFAILFTGEYPRGLFDFNVGVMRWSWRVSYYCGPGGLGTDRYPAFSLDPQPDDVVTFDVVYPGPLSRGLIFVKWLLAFPHLIITGLLVGNGWRWTNESVQNGWDTQWGGFGILGILVVIAGIILLFSGEYPRGLFDLVIGLNRWVYRVAAYVMLMTDEYPPFRLDGGETERPAVPPGPPPQGPATQLPPPQGPPVQAPPPPPAMSTPGSVSQPPAAPATGEAPVPPPPG</sequence>
<feature type="region of interest" description="Disordered" evidence="1">
    <location>
        <begin position="469"/>
        <end position="534"/>
    </location>
</feature>
<evidence type="ECO:0000256" key="1">
    <source>
        <dbReference type="SAM" id="MobiDB-lite"/>
    </source>
</evidence>
<feature type="transmembrane region" description="Helical" evidence="2">
    <location>
        <begin position="379"/>
        <end position="400"/>
    </location>
</feature>
<comment type="caution">
    <text evidence="3">The sequence shown here is derived from an EMBL/GenBank/DDBJ whole genome shotgun (WGS) entry which is preliminary data.</text>
</comment>
<feature type="compositionally biased region" description="Pro residues" evidence="1">
    <location>
        <begin position="478"/>
        <end position="509"/>
    </location>
</feature>
<evidence type="ECO:0000313" key="3">
    <source>
        <dbReference type="EMBL" id="EWT01983.1"/>
    </source>
</evidence>
<feature type="transmembrane region" description="Helical" evidence="2">
    <location>
        <begin position="6"/>
        <end position="33"/>
    </location>
</feature>
<gene>
    <name evidence="3" type="ORF">N865_20500</name>
</gene>
<dbReference type="eggNOG" id="ENOG502Z9Y3">
    <property type="taxonomic scope" value="Bacteria"/>
</dbReference>
<accession>W9GAX7</accession>
<dbReference type="AlphaFoldDB" id="W9GAX7"/>
<dbReference type="PATRIC" id="fig|1386089.3.peg.1769"/>
<feature type="transmembrane region" description="Helical" evidence="2">
    <location>
        <begin position="412"/>
        <end position="431"/>
    </location>
</feature>
<keyword evidence="2" id="KW-1133">Transmembrane helix</keyword>
<dbReference type="Pfam" id="PF14333">
    <property type="entry name" value="DUF4389"/>
    <property type="match status" value="2"/>
</dbReference>
<name>W9GAX7_9MICO</name>
<dbReference type="STRING" id="1386089.N865_20500"/>
<dbReference type="RefSeq" id="WP_157557631.1">
    <property type="nucleotide sequence ID" value="NZ_AWSA01000015.1"/>
</dbReference>
<feature type="transmembrane region" description="Helical" evidence="2">
    <location>
        <begin position="190"/>
        <end position="217"/>
    </location>
</feature>
<reference evidence="3 4" key="1">
    <citation type="submission" date="2013-08" db="EMBL/GenBank/DDBJ databases">
        <title>Intrasporangium oryzae NRRL B-24470.</title>
        <authorList>
            <person name="Liu H."/>
            <person name="Wang G."/>
        </authorList>
    </citation>
    <scope>NUCLEOTIDE SEQUENCE [LARGE SCALE GENOMIC DNA]</scope>
    <source>
        <strain evidence="3 4">NRRL B-24470</strain>
    </source>
</reference>
<organism evidence="3 4">
    <name type="scientific">Intrasporangium oryzae NRRL B-24470</name>
    <dbReference type="NCBI Taxonomy" id="1386089"/>
    <lineage>
        <taxon>Bacteria</taxon>
        <taxon>Bacillati</taxon>
        <taxon>Actinomycetota</taxon>
        <taxon>Actinomycetes</taxon>
        <taxon>Micrococcales</taxon>
        <taxon>Intrasporangiaceae</taxon>
        <taxon>Intrasporangium</taxon>
    </lineage>
</organism>
<evidence type="ECO:0000313" key="4">
    <source>
        <dbReference type="Proteomes" id="UP000019489"/>
    </source>
</evidence>
<dbReference type="OrthoDB" id="156718at2"/>
<keyword evidence="2" id="KW-0812">Transmembrane</keyword>
<dbReference type="EMBL" id="AWSA01000015">
    <property type="protein sequence ID" value="EWT01983.1"/>
    <property type="molecule type" value="Genomic_DNA"/>
</dbReference>
<proteinExistence type="predicted"/>
<dbReference type="Proteomes" id="UP000019489">
    <property type="component" value="Unassembled WGS sequence"/>
</dbReference>
<protein>
    <submittedName>
        <fullName evidence="3">Membrane protein</fullName>
    </submittedName>
</protein>
<feature type="transmembrane region" description="Helical" evidence="2">
    <location>
        <begin position="281"/>
        <end position="311"/>
    </location>
</feature>
<keyword evidence="2" id="KW-0472">Membrane</keyword>